<dbReference type="PANTHER" id="PTHR36302:SF1">
    <property type="entry name" value="COPPER CHAPERONE PCU(A)C"/>
    <property type="match status" value="1"/>
</dbReference>
<keyword evidence="1" id="KW-0732">Signal</keyword>
<dbReference type="InterPro" id="IPR036182">
    <property type="entry name" value="PCuAC_sf"/>
</dbReference>
<evidence type="ECO:0000256" key="1">
    <source>
        <dbReference type="SAM" id="SignalP"/>
    </source>
</evidence>
<sequence length="186" mass="19536">MGRMIKALAMMAGGLALAGSALSGSAFAQPRPDAPRPAPMRATVQVNDGRLVLAAVPGRPMAAYFTAVNMGPRPVRIVGLDLGRGVRAQFHETRGNAMLPLRDIMLMPRQKAELRPGGMHVMVFGLRAAPRPGASIPASIVLEGGVRLPLTLRVTPPGGAMMDHSGMDHSGMDHGDMGGMDHHHGM</sequence>
<feature type="signal peptide" evidence="1">
    <location>
        <begin position="1"/>
        <end position="28"/>
    </location>
</feature>
<dbReference type="Gene3D" id="2.60.40.1890">
    <property type="entry name" value="PCu(A)C copper chaperone"/>
    <property type="match status" value="1"/>
</dbReference>
<dbReference type="InterPro" id="IPR058248">
    <property type="entry name" value="Lxx211020-like"/>
</dbReference>
<organism evidence="2 3">
    <name type="scientific">Novosphingobium ovatum</name>
    <dbReference type="NCBI Taxonomy" id="1908523"/>
    <lineage>
        <taxon>Bacteria</taxon>
        <taxon>Pseudomonadati</taxon>
        <taxon>Pseudomonadota</taxon>
        <taxon>Alphaproteobacteria</taxon>
        <taxon>Sphingomonadales</taxon>
        <taxon>Sphingomonadaceae</taxon>
        <taxon>Novosphingobium</taxon>
    </lineage>
</organism>
<dbReference type="Proteomes" id="UP000753724">
    <property type="component" value="Unassembled WGS sequence"/>
</dbReference>
<proteinExistence type="predicted"/>
<dbReference type="SUPFAM" id="SSF110087">
    <property type="entry name" value="DR1885-like metal-binding protein"/>
    <property type="match status" value="1"/>
</dbReference>
<accession>A0ABW9XCJ4</accession>
<evidence type="ECO:0000313" key="3">
    <source>
        <dbReference type="Proteomes" id="UP000753724"/>
    </source>
</evidence>
<gene>
    <name evidence="2" type="ORF">GTZ99_06855</name>
</gene>
<comment type="caution">
    <text evidence="2">The sequence shown here is derived from an EMBL/GenBank/DDBJ whole genome shotgun (WGS) entry which is preliminary data.</text>
</comment>
<keyword evidence="3" id="KW-1185">Reference proteome</keyword>
<feature type="chain" id="PRO_5047071692" evidence="1">
    <location>
        <begin position="29"/>
        <end position="186"/>
    </location>
</feature>
<evidence type="ECO:0000313" key="2">
    <source>
        <dbReference type="EMBL" id="NBC36276.1"/>
    </source>
</evidence>
<dbReference type="InterPro" id="IPR007410">
    <property type="entry name" value="LpqE-like"/>
</dbReference>
<dbReference type="EMBL" id="JAAAPO010000002">
    <property type="protein sequence ID" value="NBC36276.1"/>
    <property type="molecule type" value="Genomic_DNA"/>
</dbReference>
<reference evidence="3" key="1">
    <citation type="submission" date="2020-01" db="EMBL/GenBank/DDBJ databases">
        <title>Sphingomonas sp. strain CSW-10.</title>
        <authorList>
            <person name="Chen W.-M."/>
        </authorList>
    </citation>
    <scope>NUCLEOTIDE SEQUENCE [LARGE SCALE GENOMIC DNA]</scope>
    <source>
        <strain evidence="3">FSY-8</strain>
    </source>
</reference>
<name>A0ABW9XCJ4_9SPHN</name>
<dbReference type="Pfam" id="PF04314">
    <property type="entry name" value="PCuAC"/>
    <property type="match status" value="1"/>
</dbReference>
<dbReference type="RefSeq" id="WP_161717503.1">
    <property type="nucleotide sequence ID" value="NZ_JAAAPO010000002.1"/>
</dbReference>
<protein>
    <submittedName>
        <fullName evidence="2">Copper chaperone PCu(A)C</fullName>
    </submittedName>
</protein>
<dbReference type="PANTHER" id="PTHR36302">
    <property type="entry name" value="BLR7088 PROTEIN"/>
    <property type="match status" value="1"/>
</dbReference>